<protein>
    <submittedName>
        <fullName evidence="3">mRNA-capping enzyme subunit CEG1</fullName>
    </submittedName>
</protein>
<accession>A0AAW2ZD57</accession>
<dbReference type="Pfam" id="PF03919">
    <property type="entry name" value="mRNA_cap_C"/>
    <property type="match status" value="1"/>
</dbReference>
<dbReference type="InterPro" id="IPR013846">
    <property type="entry name" value="mRNA_cap_enzyme_C"/>
</dbReference>
<evidence type="ECO:0000313" key="4">
    <source>
        <dbReference type="Proteomes" id="UP001431209"/>
    </source>
</evidence>
<dbReference type="GO" id="GO:0006370">
    <property type="term" value="P:7-methylguanosine mRNA capping"/>
    <property type="evidence" value="ECO:0007669"/>
    <property type="project" value="TreeGrafter"/>
</dbReference>
<evidence type="ECO:0000259" key="2">
    <source>
        <dbReference type="Pfam" id="PF03919"/>
    </source>
</evidence>
<keyword evidence="4" id="KW-1185">Reference proteome</keyword>
<dbReference type="Proteomes" id="UP001431209">
    <property type="component" value="Unassembled WGS sequence"/>
</dbReference>
<dbReference type="PANTHER" id="PTHR10367">
    <property type="entry name" value="MRNA-CAPPING ENZYME"/>
    <property type="match status" value="1"/>
</dbReference>
<evidence type="ECO:0000256" key="1">
    <source>
        <dbReference type="SAM" id="MobiDB-lite"/>
    </source>
</evidence>
<gene>
    <name evidence="3" type="ORF">AKO1_000073</name>
</gene>
<dbReference type="AlphaFoldDB" id="A0AAW2ZD57"/>
<dbReference type="Gene3D" id="3.30.470.30">
    <property type="entry name" value="DNA ligase/mRNA capping enzyme"/>
    <property type="match status" value="1"/>
</dbReference>
<name>A0AAW2ZD57_9EUKA</name>
<dbReference type="InterPro" id="IPR051029">
    <property type="entry name" value="mRNA_Capping_Enz/RNA_Phosphat"/>
</dbReference>
<comment type="caution">
    <text evidence="3">The sequence shown here is derived from an EMBL/GenBank/DDBJ whole genome shotgun (WGS) entry which is preliminary data.</text>
</comment>
<dbReference type="Gene3D" id="2.40.50.140">
    <property type="entry name" value="Nucleic acid-binding proteins"/>
    <property type="match status" value="1"/>
</dbReference>
<feature type="domain" description="mRNA capping enzyme C-terminal" evidence="2">
    <location>
        <begin position="399"/>
        <end position="485"/>
    </location>
</feature>
<dbReference type="SUPFAM" id="SSF50249">
    <property type="entry name" value="Nucleic acid-binding proteins"/>
    <property type="match status" value="1"/>
</dbReference>
<evidence type="ECO:0000313" key="3">
    <source>
        <dbReference type="EMBL" id="KAL0487847.1"/>
    </source>
</evidence>
<sequence>MDKLCDALQFKRITDQWVGVIHLDKKFVHARVALDNVWNNKNQSDGSFGNDYLRKYIAKFMPNIVKKPNHYQNSNAEFSYIFPGPMAVQFNRKYMDKINDREYWITEKSDGVRSMMLNIYERGFPRWMNNGRALSLRDNCILESLVKAGGTPQVKLSDGKDYVLNFEKGVMRHQEQDYKISRHSGWTFSYFFDRNFEFYLSYQEFTFVTPQTVERWANFKPGSDTTVVMQDVVLVDGEIVFNIIENRYNYSIYDVVVCTCESPTEVDGRVQNQTQILSFVNKSMTARIEAMRNIVCSPHHFFHLKIARTSPPRLQIVPKRFYAKNKLEEVLSYIKQDPQKKHSYIYKGYNHNDGLVFTPDSGQEYPFAPGKNEHLLKWKWPDRLSCDFKAVYRYTQGSQDYYDLYFANREFDGLYRRAPLLMPDQKTATLSREAPNGIILECFLKANTGEWTVELIRHDKSNGNGFIVISSTLENMIENITTDDLNEVCMNLAKSDSEEHMIQLQDLFERTIVSNNATMHLRLSLNKRKNEINVQYSIQGTQQQWPEWPLYTVLSSCVWDKELDVENFALDAFEMRNERYLYVECIFVPHIGKYKIISLKGDEQRCCADQVLSSLETMVTTWFKIKDTHQRPSIDQGDAPPAKKPKTNV</sequence>
<dbReference type="SUPFAM" id="SSF56091">
    <property type="entry name" value="DNA ligase/mRNA capping enzyme, catalytic domain"/>
    <property type="match status" value="1"/>
</dbReference>
<dbReference type="PANTHER" id="PTHR10367:SF17">
    <property type="entry name" value="MRNA-CAPPING ENZYME"/>
    <property type="match status" value="1"/>
</dbReference>
<reference evidence="3 4" key="1">
    <citation type="submission" date="2024-03" db="EMBL/GenBank/DDBJ databases">
        <title>The Acrasis kona genome and developmental transcriptomes reveal deep origins of eukaryotic multicellular pathways.</title>
        <authorList>
            <person name="Sheikh S."/>
            <person name="Fu C.-J."/>
            <person name="Brown M.W."/>
            <person name="Baldauf S.L."/>
        </authorList>
    </citation>
    <scope>NUCLEOTIDE SEQUENCE [LARGE SCALE GENOMIC DNA]</scope>
    <source>
        <strain evidence="3 4">ATCC MYA-3509</strain>
    </source>
</reference>
<dbReference type="GO" id="GO:0004484">
    <property type="term" value="F:mRNA guanylyltransferase activity"/>
    <property type="evidence" value="ECO:0007669"/>
    <property type="project" value="TreeGrafter"/>
</dbReference>
<proteinExistence type="predicted"/>
<feature type="region of interest" description="Disordered" evidence="1">
    <location>
        <begin position="630"/>
        <end position="649"/>
    </location>
</feature>
<dbReference type="InterPro" id="IPR012340">
    <property type="entry name" value="NA-bd_OB-fold"/>
</dbReference>
<organism evidence="3 4">
    <name type="scientific">Acrasis kona</name>
    <dbReference type="NCBI Taxonomy" id="1008807"/>
    <lineage>
        <taxon>Eukaryota</taxon>
        <taxon>Discoba</taxon>
        <taxon>Heterolobosea</taxon>
        <taxon>Tetramitia</taxon>
        <taxon>Eutetramitia</taxon>
        <taxon>Acrasidae</taxon>
        <taxon>Acrasis</taxon>
    </lineage>
</organism>
<dbReference type="EMBL" id="JAOPGA020001377">
    <property type="protein sequence ID" value="KAL0487847.1"/>
    <property type="molecule type" value="Genomic_DNA"/>
</dbReference>